<dbReference type="PIRSF" id="PIRSF005303">
    <property type="entry name" value="Thiam_monoph_kin"/>
    <property type="match status" value="1"/>
</dbReference>
<feature type="binding site" evidence="2">
    <location>
        <position position="129"/>
    </location>
    <ligand>
        <name>Mg(2+)</name>
        <dbReference type="ChEBI" id="CHEBI:18420"/>
        <label>1</label>
    </ligand>
</feature>
<comment type="miscellaneous">
    <text evidence="2">Reaction mechanism of ThiL seems to utilize a direct, inline transfer of the gamma-phosphate of ATP to TMP rather than a phosphorylated enzyme intermediate.</text>
</comment>
<organism evidence="5 6">
    <name type="scientific">Malonomonas rubra DSM 5091</name>
    <dbReference type="NCBI Taxonomy" id="1122189"/>
    <lineage>
        <taxon>Bacteria</taxon>
        <taxon>Pseudomonadati</taxon>
        <taxon>Thermodesulfobacteriota</taxon>
        <taxon>Desulfuromonadia</taxon>
        <taxon>Desulfuromonadales</taxon>
        <taxon>Geopsychrobacteraceae</taxon>
        <taxon>Malonomonas</taxon>
    </lineage>
</organism>
<dbReference type="AlphaFoldDB" id="A0A1M6JXF9"/>
<accession>A0A1M6JXF9</accession>
<dbReference type="Gene3D" id="3.90.650.10">
    <property type="entry name" value="PurM-like C-terminal domain"/>
    <property type="match status" value="1"/>
</dbReference>
<feature type="binding site" evidence="2">
    <location>
        <begin position="128"/>
        <end position="129"/>
    </location>
    <ligand>
        <name>ATP</name>
        <dbReference type="ChEBI" id="CHEBI:30616"/>
    </ligand>
</feature>
<evidence type="ECO:0000259" key="4">
    <source>
        <dbReference type="Pfam" id="PF02769"/>
    </source>
</evidence>
<dbReference type="EC" id="2.7.4.16" evidence="2"/>
<feature type="domain" description="PurM-like N-terminal" evidence="3">
    <location>
        <begin position="33"/>
        <end position="147"/>
    </location>
</feature>
<dbReference type="HAMAP" id="MF_02128">
    <property type="entry name" value="TMP_kinase"/>
    <property type="match status" value="1"/>
</dbReference>
<dbReference type="InterPro" id="IPR036676">
    <property type="entry name" value="PurM-like_C_sf"/>
</dbReference>
<dbReference type="PANTHER" id="PTHR30270">
    <property type="entry name" value="THIAMINE-MONOPHOSPHATE KINASE"/>
    <property type="match status" value="1"/>
</dbReference>
<feature type="binding site" evidence="2">
    <location>
        <position position="218"/>
    </location>
    <ligand>
        <name>Mg(2+)</name>
        <dbReference type="ChEBI" id="CHEBI:18420"/>
        <label>3</label>
    </ligand>
</feature>
<feature type="binding site" evidence="2">
    <location>
        <position position="221"/>
    </location>
    <ligand>
        <name>Mg(2+)</name>
        <dbReference type="ChEBI" id="CHEBI:18420"/>
        <label>5</label>
    </ligand>
</feature>
<comment type="pathway">
    <text evidence="2">Cofactor biosynthesis; thiamine diphosphate biosynthesis; thiamine diphosphate from thiamine phosphate: step 1/1.</text>
</comment>
<keyword evidence="2" id="KW-0067">ATP-binding</keyword>
<keyword evidence="2" id="KW-0808">Transferase</keyword>
<feature type="binding site" evidence="2">
    <location>
        <position position="51"/>
    </location>
    <ligand>
        <name>Mg(2+)</name>
        <dbReference type="ChEBI" id="CHEBI:18420"/>
        <label>1</label>
    </ligand>
</feature>
<keyword evidence="2 5" id="KW-0418">Kinase</keyword>
<dbReference type="EMBL" id="FQZT01000009">
    <property type="protein sequence ID" value="SHJ51390.1"/>
    <property type="molecule type" value="Genomic_DNA"/>
</dbReference>
<dbReference type="GO" id="GO:0009229">
    <property type="term" value="P:thiamine diphosphate biosynthetic process"/>
    <property type="evidence" value="ECO:0007669"/>
    <property type="project" value="UniProtKB-UniRule"/>
</dbReference>
<feature type="binding site" evidence="2">
    <location>
        <position position="270"/>
    </location>
    <ligand>
        <name>substrate</name>
    </ligand>
</feature>
<feature type="domain" description="PurM-like C-terminal" evidence="4">
    <location>
        <begin position="159"/>
        <end position="267"/>
    </location>
</feature>
<dbReference type="GO" id="GO:0009228">
    <property type="term" value="P:thiamine biosynthetic process"/>
    <property type="evidence" value="ECO:0007669"/>
    <property type="project" value="UniProtKB-KW"/>
</dbReference>
<feature type="binding site" evidence="2">
    <location>
        <position position="81"/>
    </location>
    <ligand>
        <name>Mg(2+)</name>
        <dbReference type="ChEBI" id="CHEBI:18420"/>
        <label>2</label>
    </ligand>
</feature>
<dbReference type="InterPro" id="IPR010918">
    <property type="entry name" value="PurM-like_C_dom"/>
</dbReference>
<feature type="binding site" evidence="2">
    <location>
        <position position="52"/>
    </location>
    <ligand>
        <name>Mg(2+)</name>
        <dbReference type="ChEBI" id="CHEBI:18420"/>
        <label>2</label>
    </ligand>
</feature>
<feature type="binding site" evidence="2">
    <location>
        <position position="35"/>
    </location>
    <ligand>
        <name>Mg(2+)</name>
        <dbReference type="ChEBI" id="CHEBI:18420"/>
        <label>3</label>
    </ligand>
</feature>
<evidence type="ECO:0000259" key="3">
    <source>
        <dbReference type="Pfam" id="PF00586"/>
    </source>
</evidence>
<sequence>MHNEKLQDVGEFGLIRRIQRQVGGGDHLVLGIGDDCSIQRQDNSWELLTSTDLLIEGVHFNRQWISMEELGRKSAAVNISDIAAMGGRPKSLFLGVACPGDIPVDELESFSRGFVAETNAYDAVLAGGDTCRSLGPLMISVTVQGEVESGRAIRRDGAEVGDAIYVSGTLGDSALALQQLLAGKQPNRYLLARHNTPTARVALGRRLVQEQLASSMLDVSDGILSDLGHILEASGVGAEIELARLPLSDEFRAALQQDGSLLDLALAGGEDYELLLTSPLKNLSEKTLSSVDLTRIGTICSQPGLQVKNQDGSLYRCSRGGFDHFG</sequence>
<comment type="catalytic activity">
    <reaction evidence="2">
        <text>thiamine phosphate + ATP = thiamine diphosphate + ADP</text>
        <dbReference type="Rhea" id="RHEA:15913"/>
        <dbReference type="ChEBI" id="CHEBI:30616"/>
        <dbReference type="ChEBI" id="CHEBI:37575"/>
        <dbReference type="ChEBI" id="CHEBI:58937"/>
        <dbReference type="ChEBI" id="CHEBI:456216"/>
        <dbReference type="EC" id="2.7.4.16"/>
    </reaction>
</comment>
<comment type="caution">
    <text evidence="2">Lacks conserved residue(s) required for the propagation of feature annotation.</text>
</comment>
<dbReference type="OrthoDB" id="9802811at2"/>
<dbReference type="InterPro" id="IPR016188">
    <property type="entry name" value="PurM-like_N"/>
</dbReference>
<dbReference type="STRING" id="1122189.SAMN02745165_02555"/>
<feature type="binding site" evidence="2">
    <location>
        <position position="155"/>
    </location>
    <ligand>
        <name>ATP</name>
        <dbReference type="ChEBI" id="CHEBI:30616"/>
    </ligand>
</feature>
<comment type="function">
    <text evidence="2">Catalyzes the ATP-dependent phosphorylation of thiamine-monophosphate (TMP) to form thiamine-pyrophosphate (TPP), the active form of vitamin B1.</text>
</comment>
<evidence type="ECO:0000256" key="1">
    <source>
        <dbReference type="ARBA" id="ARBA00022977"/>
    </source>
</evidence>
<evidence type="ECO:0000313" key="5">
    <source>
        <dbReference type="EMBL" id="SHJ51390.1"/>
    </source>
</evidence>
<feature type="binding site" evidence="2">
    <location>
        <position position="50"/>
    </location>
    <ligand>
        <name>Mg(2+)</name>
        <dbReference type="ChEBI" id="CHEBI:18420"/>
        <label>4</label>
    </ligand>
</feature>
<dbReference type="Pfam" id="PF00586">
    <property type="entry name" value="AIRS"/>
    <property type="match status" value="1"/>
</dbReference>
<evidence type="ECO:0000256" key="2">
    <source>
        <dbReference type="HAMAP-Rule" id="MF_02128"/>
    </source>
</evidence>
<keyword evidence="2" id="KW-0479">Metal-binding</keyword>
<dbReference type="InterPro" id="IPR006283">
    <property type="entry name" value="ThiL-like"/>
</dbReference>
<dbReference type="RefSeq" id="WP_072909123.1">
    <property type="nucleotide sequence ID" value="NZ_FQZT01000009.1"/>
</dbReference>
<feature type="binding site" evidence="2">
    <location>
        <position position="59"/>
    </location>
    <ligand>
        <name>substrate</name>
    </ligand>
</feature>
<evidence type="ECO:0000313" key="6">
    <source>
        <dbReference type="Proteomes" id="UP000184171"/>
    </source>
</evidence>
<name>A0A1M6JXF9_MALRU</name>
<dbReference type="Pfam" id="PF02769">
    <property type="entry name" value="AIRS_C"/>
    <property type="match status" value="1"/>
</dbReference>
<reference evidence="5 6" key="1">
    <citation type="submission" date="2016-11" db="EMBL/GenBank/DDBJ databases">
        <authorList>
            <person name="Jaros S."/>
            <person name="Januszkiewicz K."/>
            <person name="Wedrychowicz H."/>
        </authorList>
    </citation>
    <scope>NUCLEOTIDE SEQUENCE [LARGE SCALE GENOMIC DNA]</scope>
    <source>
        <strain evidence="5 6">DSM 5091</strain>
    </source>
</reference>
<keyword evidence="2" id="KW-0547">Nucleotide-binding</keyword>
<dbReference type="SUPFAM" id="SSF56042">
    <property type="entry name" value="PurM C-terminal domain-like"/>
    <property type="match status" value="1"/>
</dbReference>
<keyword evidence="1 2" id="KW-0784">Thiamine biosynthesis</keyword>
<dbReference type="InterPro" id="IPR036921">
    <property type="entry name" value="PurM-like_N_sf"/>
</dbReference>
<dbReference type="GO" id="GO:0000287">
    <property type="term" value="F:magnesium ion binding"/>
    <property type="evidence" value="ECO:0007669"/>
    <property type="project" value="UniProtKB-UniRule"/>
</dbReference>
<dbReference type="Proteomes" id="UP000184171">
    <property type="component" value="Unassembled WGS sequence"/>
</dbReference>
<keyword evidence="6" id="KW-1185">Reference proteome</keyword>
<dbReference type="UniPathway" id="UPA00060">
    <property type="reaction ID" value="UER00142"/>
</dbReference>
<gene>
    <name evidence="2" type="primary">thiL</name>
    <name evidence="5" type="ORF">SAMN02745165_02555</name>
</gene>
<proteinExistence type="inferred from homology"/>
<dbReference type="NCBIfam" id="TIGR01379">
    <property type="entry name" value="thiL"/>
    <property type="match status" value="1"/>
</dbReference>
<feature type="binding site" evidence="2">
    <location>
        <position position="52"/>
    </location>
    <ligand>
        <name>Mg(2+)</name>
        <dbReference type="ChEBI" id="CHEBI:18420"/>
        <label>1</label>
    </ligand>
</feature>
<feature type="binding site" evidence="2">
    <location>
        <position position="81"/>
    </location>
    <ligand>
        <name>Mg(2+)</name>
        <dbReference type="ChEBI" id="CHEBI:18420"/>
        <label>3</label>
    </ligand>
</feature>
<dbReference type="SUPFAM" id="SSF55326">
    <property type="entry name" value="PurM N-terminal domain-like"/>
    <property type="match status" value="1"/>
</dbReference>
<feature type="binding site" evidence="2">
    <location>
        <position position="35"/>
    </location>
    <ligand>
        <name>Mg(2+)</name>
        <dbReference type="ChEBI" id="CHEBI:18420"/>
        <label>4</label>
    </ligand>
</feature>
<dbReference type="CDD" id="cd02194">
    <property type="entry name" value="ThiL"/>
    <property type="match status" value="1"/>
</dbReference>
<comment type="similarity">
    <text evidence="2">Belongs to the thiamine-monophosphate kinase family.</text>
</comment>
<dbReference type="Gene3D" id="3.30.1330.10">
    <property type="entry name" value="PurM-like, N-terminal domain"/>
    <property type="match status" value="1"/>
</dbReference>
<feature type="binding site" evidence="2">
    <location>
        <position position="322"/>
    </location>
    <ligand>
        <name>substrate</name>
    </ligand>
</feature>
<dbReference type="PANTHER" id="PTHR30270:SF0">
    <property type="entry name" value="THIAMINE-MONOPHOSPHATE KINASE"/>
    <property type="match status" value="1"/>
</dbReference>
<keyword evidence="2" id="KW-0460">Magnesium</keyword>
<feature type="binding site" evidence="2">
    <location>
        <position position="220"/>
    </location>
    <ligand>
        <name>ATP</name>
        <dbReference type="ChEBI" id="CHEBI:30616"/>
    </ligand>
</feature>
<dbReference type="GO" id="GO:0009030">
    <property type="term" value="F:thiamine-phosphate kinase activity"/>
    <property type="evidence" value="ECO:0007669"/>
    <property type="project" value="UniProtKB-UniRule"/>
</dbReference>
<feature type="binding site" evidence="2">
    <location>
        <position position="81"/>
    </location>
    <ligand>
        <name>Mg(2+)</name>
        <dbReference type="ChEBI" id="CHEBI:18420"/>
        <label>4</label>
    </ligand>
</feature>
<dbReference type="GO" id="GO:0005524">
    <property type="term" value="F:ATP binding"/>
    <property type="evidence" value="ECO:0007669"/>
    <property type="project" value="UniProtKB-UniRule"/>
</dbReference>
<protein>
    <recommendedName>
        <fullName evidence="2">Thiamine-monophosphate kinase</fullName>
        <shortName evidence="2">TMP kinase</shortName>
        <shortName evidence="2">Thiamine-phosphate kinase</shortName>
        <ecNumber evidence="2">2.7.4.16</ecNumber>
    </recommendedName>
</protein>